<name>A0ABS4B061_9PROT</name>
<evidence type="ECO:0000313" key="1">
    <source>
        <dbReference type="EMBL" id="MBP0466212.1"/>
    </source>
</evidence>
<reference evidence="1 2" key="1">
    <citation type="submission" date="2021-03" db="EMBL/GenBank/DDBJ databases">
        <authorList>
            <person name="So Y."/>
        </authorList>
    </citation>
    <scope>NUCLEOTIDE SEQUENCE [LARGE SCALE GENOMIC DNA]</scope>
    <source>
        <strain evidence="1 2">PWR1</strain>
    </source>
</reference>
<dbReference type="RefSeq" id="WP_209353611.1">
    <property type="nucleotide sequence ID" value="NZ_JAGIYZ010000024.1"/>
</dbReference>
<dbReference type="EMBL" id="JAGIYZ010000024">
    <property type="protein sequence ID" value="MBP0466212.1"/>
    <property type="molecule type" value="Genomic_DNA"/>
</dbReference>
<protein>
    <submittedName>
        <fullName evidence="1">Uncharacterized protein</fullName>
    </submittedName>
</protein>
<comment type="caution">
    <text evidence="1">The sequence shown here is derived from an EMBL/GenBank/DDBJ whole genome shotgun (WGS) entry which is preliminary data.</text>
</comment>
<dbReference type="Proteomes" id="UP000680815">
    <property type="component" value="Unassembled WGS sequence"/>
</dbReference>
<proteinExistence type="predicted"/>
<keyword evidence="2" id="KW-1185">Reference proteome</keyword>
<sequence>MIGAISDRARISAVIGWQEAAGYGFRNALYRAVLAGDLALVELLPRSRLPREALWSKAPTVIVVGDDAGISSGPADFPDAGRLFPWAPRVMIHAAGGELRHYEWVVAAAQIFRRVLLIETTTAAEPAWMDLAERERDRRASEGLPPLGVLLIQVPEDLPPHPVPPSWCRGDAP</sequence>
<gene>
    <name evidence="1" type="ORF">J5Y09_19960</name>
</gene>
<evidence type="ECO:0000313" key="2">
    <source>
        <dbReference type="Proteomes" id="UP000680815"/>
    </source>
</evidence>
<accession>A0ABS4B061</accession>
<organism evidence="1 2">
    <name type="scientific">Roseomonas nitratireducens</name>
    <dbReference type="NCBI Taxonomy" id="2820810"/>
    <lineage>
        <taxon>Bacteria</taxon>
        <taxon>Pseudomonadati</taxon>
        <taxon>Pseudomonadota</taxon>
        <taxon>Alphaproteobacteria</taxon>
        <taxon>Acetobacterales</taxon>
        <taxon>Roseomonadaceae</taxon>
        <taxon>Roseomonas</taxon>
    </lineage>
</organism>